<dbReference type="AlphaFoldDB" id="A0A1C5GXN8"/>
<dbReference type="EMBL" id="LT607753">
    <property type="protein sequence ID" value="SCG38555.1"/>
    <property type="molecule type" value="Genomic_DNA"/>
</dbReference>
<organism evidence="1 2">
    <name type="scientific">Micromonospora coxensis</name>
    <dbReference type="NCBI Taxonomy" id="356852"/>
    <lineage>
        <taxon>Bacteria</taxon>
        <taxon>Bacillati</taxon>
        <taxon>Actinomycetota</taxon>
        <taxon>Actinomycetes</taxon>
        <taxon>Micromonosporales</taxon>
        <taxon>Micromonosporaceae</taxon>
        <taxon>Micromonospora</taxon>
    </lineage>
</organism>
<dbReference type="NCBIfam" id="TIGR01873">
    <property type="entry name" value="cas_CT1978"/>
    <property type="match status" value="1"/>
</dbReference>
<sequence length="113" mass="12174">MASMVVLATTAVPDHLRGALSRWMIEVTPGMFVGTLSAKVRDELWNAASAVVGDGAAVLIHPDDTEQGFSLRTAGERRRRPIDFDGLTLVALSPMEHPDAAAPPPETIWPEGW</sequence>
<dbReference type="Proteomes" id="UP000198215">
    <property type="component" value="Chromosome I"/>
</dbReference>
<evidence type="ECO:0000313" key="2">
    <source>
        <dbReference type="Proteomes" id="UP000198215"/>
    </source>
</evidence>
<reference evidence="2" key="1">
    <citation type="submission" date="2016-06" db="EMBL/GenBank/DDBJ databases">
        <authorList>
            <person name="Varghese N."/>
            <person name="Submissions Spin"/>
        </authorList>
    </citation>
    <scope>NUCLEOTIDE SEQUENCE [LARGE SCALE GENOMIC DNA]</scope>
    <source>
        <strain evidence="2">DSM 45161</strain>
    </source>
</reference>
<keyword evidence="2" id="KW-1185">Reference proteome</keyword>
<gene>
    <name evidence="1" type="ORF">GA0070614_0533</name>
</gene>
<dbReference type="Gene3D" id="3.30.70.240">
    <property type="match status" value="1"/>
</dbReference>
<dbReference type="CDD" id="cd09755">
    <property type="entry name" value="Cas2_I-E"/>
    <property type="match status" value="1"/>
</dbReference>
<proteinExistence type="predicted"/>
<evidence type="ECO:0000313" key="1">
    <source>
        <dbReference type="EMBL" id="SCG38555.1"/>
    </source>
</evidence>
<dbReference type="OrthoDB" id="8527479at2"/>
<dbReference type="InterPro" id="IPR010152">
    <property type="entry name" value="CRISPR-assoc_prot_Cas2_sub"/>
</dbReference>
<protein>
    <submittedName>
        <fullName evidence="1">CRISPR-associated protein, Cas2 family</fullName>
    </submittedName>
</protein>
<name>A0A1C5GXN8_9ACTN</name>
<dbReference type="Pfam" id="PF09707">
    <property type="entry name" value="Cas_Cas2CT1978"/>
    <property type="match status" value="1"/>
</dbReference>
<accession>A0A1C5GXN8</accession>